<dbReference type="Proteomes" id="UP000183971">
    <property type="component" value="Unassembled WGS sequence"/>
</dbReference>
<accession>A0A1L7W993</accession>
<dbReference type="AlphaFoldDB" id="A0A1L7W993"/>
<evidence type="ECO:0000313" key="5">
    <source>
        <dbReference type="Proteomes" id="UP000183971"/>
    </source>
</evidence>
<sequence length="358" mass="39821">MSQDKVSARLLRTAVFITGILVFLALPFLPGRPKQNGVKPVRILLHSEEPHEPNEPNESNAPNERFLVAFGDSYSRSGFRTNYTYTRTGPGVDDMQRTERPKGDRVDAPSALNPIGNPALPGNTSSGGNNWATYMATEFNTTLTLAYIFARSAAVVDAEVIPSRSKSSFSFAQQIVHFQDAIGHRPHYAAWTANNIVATVWFGFNDLSVVSHKGGQARALAAANRRIFDLSQILYDTGIRNFVFIEVPPKELFPSHQAKKSNDTHHRYEMVAYVVNRWNSLLRQNTIRFRKAHPDAKVACVEVWDIFYEAFLRPQSLGAPNSTCLDPSGKGCLWSNTAHPGEKIHQLIGARVAEEAWG</sequence>
<name>A0A1L7W993_FUSPR</name>
<dbReference type="EMBL" id="FJOF01000015">
    <property type="protein sequence ID" value="CZR49149.1"/>
    <property type="molecule type" value="Genomic_DNA"/>
</dbReference>
<evidence type="ECO:0000256" key="3">
    <source>
        <dbReference type="SAM" id="Phobius"/>
    </source>
</evidence>
<dbReference type="Pfam" id="PF00657">
    <property type="entry name" value="Lipase_GDSL"/>
    <property type="match status" value="1"/>
</dbReference>
<dbReference type="VEuPathDB" id="FungiDB:FPRO_12582"/>
<protein>
    <recommendedName>
        <fullName evidence="6">Cellulose-binding GDSL lipase/acylhydrolase</fullName>
    </recommendedName>
</protein>
<dbReference type="InterPro" id="IPR001087">
    <property type="entry name" value="GDSL"/>
</dbReference>
<comment type="similarity">
    <text evidence="1">Belongs to the 'GDSL' lipolytic enzyme family.</text>
</comment>
<comment type="caution">
    <text evidence="4">The sequence shown here is derived from an EMBL/GenBank/DDBJ whole genome shotgun (WGS) entry which is preliminary data.</text>
</comment>
<dbReference type="GeneID" id="42057446"/>
<dbReference type="Gene3D" id="3.40.50.1110">
    <property type="entry name" value="SGNH hydrolase"/>
    <property type="match status" value="1"/>
</dbReference>
<keyword evidence="3" id="KW-0472">Membrane</keyword>
<keyword evidence="5" id="KW-1185">Reference proteome</keyword>
<evidence type="ECO:0000256" key="1">
    <source>
        <dbReference type="ARBA" id="ARBA00008668"/>
    </source>
</evidence>
<evidence type="ECO:0000256" key="2">
    <source>
        <dbReference type="SAM" id="MobiDB-lite"/>
    </source>
</evidence>
<evidence type="ECO:0000313" key="4">
    <source>
        <dbReference type="EMBL" id="CZR49149.1"/>
    </source>
</evidence>
<organism evidence="4 5">
    <name type="scientific">Fusarium proliferatum (strain ET1)</name>
    <name type="common">Orchid endophyte fungus</name>
    <dbReference type="NCBI Taxonomy" id="1227346"/>
    <lineage>
        <taxon>Eukaryota</taxon>
        <taxon>Fungi</taxon>
        <taxon>Dikarya</taxon>
        <taxon>Ascomycota</taxon>
        <taxon>Pezizomycotina</taxon>
        <taxon>Sordariomycetes</taxon>
        <taxon>Hypocreomycetidae</taxon>
        <taxon>Hypocreales</taxon>
        <taxon>Nectriaceae</taxon>
        <taxon>Fusarium</taxon>
        <taxon>Fusarium fujikuroi species complex</taxon>
    </lineage>
</organism>
<feature type="region of interest" description="Disordered" evidence="2">
    <location>
        <begin position="85"/>
        <end position="124"/>
    </location>
</feature>
<gene>
    <name evidence="4" type="ORF">FPRO_12582</name>
</gene>
<feature type="transmembrane region" description="Helical" evidence="3">
    <location>
        <begin position="10"/>
        <end position="29"/>
    </location>
</feature>
<proteinExistence type="inferred from homology"/>
<dbReference type="GO" id="GO:0016788">
    <property type="term" value="F:hydrolase activity, acting on ester bonds"/>
    <property type="evidence" value="ECO:0007669"/>
    <property type="project" value="InterPro"/>
</dbReference>
<dbReference type="PANTHER" id="PTHR22835">
    <property type="entry name" value="ZINC FINGER FYVE DOMAIN CONTAINING PROTEIN"/>
    <property type="match status" value="1"/>
</dbReference>
<feature type="compositionally biased region" description="Basic and acidic residues" evidence="2">
    <location>
        <begin position="94"/>
        <end position="107"/>
    </location>
</feature>
<dbReference type="InterPro" id="IPR036514">
    <property type="entry name" value="SGNH_hydro_sf"/>
</dbReference>
<dbReference type="SUPFAM" id="SSF52266">
    <property type="entry name" value="SGNH hydrolase"/>
    <property type="match status" value="1"/>
</dbReference>
<reference evidence="5" key="1">
    <citation type="journal article" date="2016" name="Genome Biol. Evol.">
        <title>Comparative 'omics' of the Fusarium fujikuroi species complex highlights differences in genetic potential and metabolite synthesis.</title>
        <authorList>
            <person name="Niehaus E.-M."/>
            <person name="Muensterkoetter M."/>
            <person name="Proctor R.H."/>
            <person name="Brown D.W."/>
            <person name="Sharon A."/>
            <person name="Idan Y."/>
            <person name="Oren-Young L."/>
            <person name="Sieber C.M."/>
            <person name="Novak O."/>
            <person name="Pencik A."/>
            <person name="Tarkowska D."/>
            <person name="Hromadova K."/>
            <person name="Freeman S."/>
            <person name="Maymon M."/>
            <person name="Elazar M."/>
            <person name="Youssef S.A."/>
            <person name="El-Shabrawy E.S.M."/>
            <person name="Shalaby A.B.A."/>
            <person name="Houterman P."/>
            <person name="Brock N.L."/>
            <person name="Burkhardt I."/>
            <person name="Tsavkelova E.A."/>
            <person name="Dickschat J.S."/>
            <person name="Galuszka P."/>
            <person name="Gueldener U."/>
            <person name="Tudzynski B."/>
        </authorList>
    </citation>
    <scope>NUCLEOTIDE SEQUENCE [LARGE SCALE GENOMIC DNA]</scope>
    <source>
        <strain evidence="5">ET1</strain>
    </source>
</reference>
<evidence type="ECO:0008006" key="6">
    <source>
        <dbReference type="Google" id="ProtNLM"/>
    </source>
</evidence>
<dbReference type="PANTHER" id="PTHR22835:SF659">
    <property type="entry name" value="GDSL LIPASE_ACYLHYDROLASE, PUTATIVE (AFU_ORTHOLOGUE AFUA_2G00510)-RELATED"/>
    <property type="match status" value="1"/>
</dbReference>
<keyword evidence="3" id="KW-1133">Transmembrane helix</keyword>
<dbReference type="RefSeq" id="XP_031089658.1">
    <property type="nucleotide sequence ID" value="XM_031224395.1"/>
</dbReference>
<keyword evidence="3" id="KW-0812">Transmembrane</keyword>